<proteinExistence type="inferred from homology"/>
<feature type="transmembrane region" description="Helical" evidence="3">
    <location>
        <begin position="74"/>
        <end position="94"/>
    </location>
</feature>
<reference evidence="4 5" key="1">
    <citation type="journal article" date="2010" name="Science">
        <title>Genomic analysis of organismal complexity in the multicellular green alga Volvox carteri.</title>
        <authorList>
            <person name="Prochnik S.E."/>
            <person name="Umen J."/>
            <person name="Nedelcu A.M."/>
            <person name="Hallmann A."/>
            <person name="Miller S.M."/>
            <person name="Nishii I."/>
            <person name="Ferris P."/>
            <person name="Kuo A."/>
            <person name="Mitros T."/>
            <person name="Fritz-Laylin L.K."/>
            <person name="Hellsten U."/>
            <person name="Chapman J."/>
            <person name="Simakov O."/>
            <person name="Rensing S.A."/>
            <person name="Terry A."/>
            <person name="Pangilinan J."/>
            <person name="Kapitonov V."/>
            <person name="Jurka J."/>
            <person name="Salamov A."/>
            <person name="Shapiro H."/>
            <person name="Schmutz J."/>
            <person name="Grimwood J."/>
            <person name="Lindquist E."/>
            <person name="Lucas S."/>
            <person name="Grigoriev I.V."/>
            <person name="Schmitt R."/>
            <person name="Kirk D."/>
            <person name="Rokhsar D.S."/>
        </authorList>
    </citation>
    <scope>NUCLEOTIDE SEQUENCE [LARGE SCALE GENOMIC DNA]</scope>
    <source>
        <strain evidence="5">f. Nagariensis / Eve</strain>
    </source>
</reference>
<feature type="region of interest" description="Disordered" evidence="2">
    <location>
        <begin position="111"/>
        <end position="136"/>
    </location>
</feature>
<feature type="compositionally biased region" description="Gly residues" evidence="2">
    <location>
        <begin position="520"/>
        <end position="531"/>
    </location>
</feature>
<feature type="compositionally biased region" description="Basic and acidic residues" evidence="2">
    <location>
        <begin position="116"/>
        <end position="126"/>
    </location>
</feature>
<sequence>MTETRYADALKPSTALSQACITASSLAAVVSNLPRTHPSVPEAPLIDFPLILLLTPVLLVGVGIGVLLNVALPSWLLNLLLLVLLLLLLAQAIAKGKALWAQESKRAQAAAAAAAARHDTSNKSGDHGGSSSRGGSREGLLAVDHPYSSCHSAATSIGAAGSSGLRLRRVQSYSNPRGPWGLEPNQYVSLSCFEGLEITEATTVAPYGPAGPAAAAAIGSGGGGGSATAATAAVARRSPADVSWDCMEGVSVTGENGPTHDHSQHPSYARRSSSIFPATAFSKTSSFMGGDDVGIGRYGAGPGSSATPGGASPVSSLYAPSWRAFNELGALDFDTDMEEVSCDVGEGAGAAGGGGRPQFNRRSTRHSGYGSPSSPMLMAPTAGMLVTQLMRLSPSVATAVAAVKRRHKRTRRSSFDPATGLIDFSTAVMGPPDEETGAAEDSWLQRRSKWRSRLPSGAQPHRGSLRGSLLLTRSIYPHSAAYPLSGIMQPPPSVASSGASARISGSGLSQFQRRSLRQTDGGGGDDGGAGSNGMEQPFSGAMLEGSSDRPYSAMPDLRSEYGGAAPVAAGDGCGFTATDACRVPARLETLPEEVDDKGEFRYSTSASPGSRSGPAAGSEMAGPEAMQTPCAAVFAKGYVSQAPGLGPSCSTQAGCDAAMWPGVPATPTVCLILYDRHNTQPSSMSSSGQCEYVRIECGPAIVTEADRRHRGGEWHRSVGSAAGAAMGAARKWADDWAAAMRRIPRRFAVGLIIAWGTYLALQGARATMTHCSPAWWITFIMQAAAMLGISAIALVMVIAALAKSAEASDVEAAAGDVGMERREGMTEGTAAKGAQRPDGEGMAAPAAAVAAAGAVAVAEPALGGTAALLVLEAPVKTLCATFGAGLTGGLLGLGGGMVMGPLLLQIGVHPQVTAASSGAMVLFSSSAALIQFVLLHRLNTDYALVFGAASLVAGLVGTQTVSGAIKRSGRPSIVVLALAGVMGIGTVCVAAFGLRNAAGQLRRGDLGFAGICSSHGGK</sequence>
<evidence type="ECO:0008006" key="6">
    <source>
        <dbReference type="Google" id="ProtNLM"/>
    </source>
</evidence>
<evidence type="ECO:0000313" key="4">
    <source>
        <dbReference type="EMBL" id="EFJ52610.1"/>
    </source>
</evidence>
<feature type="compositionally biased region" description="Gly residues" evidence="2">
    <location>
        <begin position="346"/>
        <end position="356"/>
    </location>
</feature>
<feature type="transmembrane region" description="Helical" evidence="3">
    <location>
        <begin position="886"/>
        <end position="908"/>
    </location>
</feature>
<evidence type="ECO:0000256" key="2">
    <source>
        <dbReference type="SAM" id="MobiDB-lite"/>
    </source>
</evidence>
<keyword evidence="3" id="KW-1133">Transmembrane helix</keyword>
<dbReference type="EMBL" id="GL378323">
    <property type="protein sequence ID" value="EFJ52610.1"/>
    <property type="molecule type" value="Genomic_DNA"/>
</dbReference>
<dbReference type="eggNOG" id="ENOG502QUAQ">
    <property type="taxonomic scope" value="Eukaryota"/>
</dbReference>
<feature type="region of interest" description="Disordered" evidence="2">
    <location>
        <begin position="590"/>
        <end position="622"/>
    </location>
</feature>
<feature type="transmembrane region" description="Helical" evidence="3">
    <location>
        <begin position="774"/>
        <end position="801"/>
    </location>
</feature>
<dbReference type="GeneID" id="9625314"/>
<protein>
    <recommendedName>
        <fullName evidence="6">Sulfite exporter TauE/SafE</fullName>
    </recommendedName>
</protein>
<comment type="similarity">
    <text evidence="1">Belongs to the 4-toluene sulfonate uptake permease (TSUP) (TC 2.A.102) family.</text>
</comment>
<dbReference type="RefSeq" id="XP_002945615.1">
    <property type="nucleotide sequence ID" value="XM_002945569.1"/>
</dbReference>
<dbReference type="InParanoid" id="D8TGX6"/>
<keyword evidence="3" id="KW-0812">Transmembrane</keyword>
<feature type="region of interest" description="Disordered" evidence="2">
    <location>
        <begin position="491"/>
        <end position="557"/>
    </location>
</feature>
<feature type="transmembrane region" description="Helical" evidence="3">
    <location>
        <begin position="747"/>
        <end position="768"/>
    </location>
</feature>
<feature type="transmembrane region" description="Helical" evidence="3">
    <location>
        <begin position="942"/>
        <end position="961"/>
    </location>
</feature>
<evidence type="ECO:0000256" key="1">
    <source>
        <dbReference type="ARBA" id="ARBA00009142"/>
    </source>
</evidence>
<feature type="transmembrane region" description="Helical" evidence="3">
    <location>
        <begin position="45"/>
        <end position="68"/>
    </location>
</feature>
<feature type="compositionally biased region" description="Low complexity" evidence="2">
    <location>
        <begin position="603"/>
        <end position="618"/>
    </location>
</feature>
<feature type="region of interest" description="Disordered" evidence="2">
    <location>
        <begin position="345"/>
        <end position="375"/>
    </location>
</feature>
<dbReference type="GO" id="GO:0031464">
    <property type="term" value="C:Cul4A-RING E3 ubiquitin ligase complex"/>
    <property type="evidence" value="ECO:0007669"/>
    <property type="project" value="TreeGrafter"/>
</dbReference>
<keyword evidence="3" id="KW-0472">Membrane</keyword>
<dbReference type="PANTHER" id="PTHR14255:SF3">
    <property type="entry name" value="SULFITE EXPORTER TAUE_SAFE FAMILY PROTEIN 5-RELATED"/>
    <property type="match status" value="1"/>
</dbReference>
<gene>
    <name evidence="4" type="ORF">VOLCADRAFT_85767</name>
</gene>
<evidence type="ECO:0000313" key="5">
    <source>
        <dbReference type="Proteomes" id="UP000001058"/>
    </source>
</evidence>
<dbReference type="FunCoup" id="D8TGX6">
    <property type="interactions" value="149"/>
</dbReference>
<dbReference type="AlphaFoldDB" id="D8TGX6"/>
<dbReference type="GO" id="GO:0016567">
    <property type="term" value="P:protein ubiquitination"/>
    <property type="evidence" value="ECO:0007669"/>
    <property type="project" value="TreeGrafter"/>
</dbReference>
<feature type="transmembrane region" description="Helical" evidence="3">
    <location>
        <begin position="973"/>
        <end position="994"/>
    </location>
</feature>
<dbReference type="PANTHER" id="PTHR14255">
    <property type="entry name" value="CEREBLON"/>
    <property type="match status" value="1"/>
</dbReference>
<dbReference type="STRING" id="3068.D8TGX6"/>
<feature type="transmembrane region" description="Helical" evidence="3">
    <location>
        <begin position="914"/>
        <end position="935"/>
    </location>
</feature>
<organism evidence="5">
    <name type="scientific">Volvox carteri f. nagariensis</name>
    <dbReference type="NCBI Taxonomy" id="3068"/>
    <lineage>
        <taxon>Eukaryota</taxon>
        <taxon>Viridiplantae</taxon>
        <taxon>Chlorophyta</taxon>
        <taxon>core chlorophytes</taxon>
        <taxon>Chlorophyceae</taxon>
        <taxon>CS clade</taxon>
        <taxon>Chlamydomonadales</taxon>
        <taxon>Volvocaceae</taxon>
        <taxon>Volvox</taxon>
    </lineage>
</organism>
<name>D8TGX6_VOLCA</name>
<dbReference type="OrthoDB" id="434519at2759"/>
<dbReference type="KEGG" id="vcn:VOLCADRAFT_85767"/>
<dbReference type="Proteomes" id="UP000001058">
    <property type="component" value="Unassembled WGS sequence"/>
</dbReference>
<keyword evidence="5" id="KW-1185">Reference proteome</keyword>
<feature type="compositionally biased region" description="Low complexity" evidence="2">
    <location>
        <begin position="494"/>
        <end position="509"/>
    </location>
</feature>
<evidence type="ECO:0000256" key="3">
    <source>
        <dbReference type="SAM" id="Phobius"/>
    </source>
</evidence>
<accession>D8TGX6</accession>